<reference evidence="1" key="1">
    <citation type="submission" date="2021-06" db="EMBL/GenBank/DDBJ databases">
        <authorList>
            <person name="Kallberg Y."/>
            <person name="Tangrot J."/>
            <person name="Rosling A."/>
        </authorList>
    </citation>
    <scope>NUCLEOTIDE SEQUENCE</scope>
    <source>
        <strain evidence="1">MA461A</strain>
    </source>
</reference>
<dbReference type="EMBL" id="CAJVQC010077039">
    <property type="protein sequence ID" value="CAG8815215.1"/>
    <property type="molecule type" value="Genomic_DNA"/>
</dbReference>
<protein>
    <submittedName>
        <fullName evidence="1">16410_t:CDS:1</fullName>
    </submittedName>
</protein>
<evidence type="ECO:0000313" key="1">
    <source>
        <dbReference type="EMBL" id="CAG8815215.1"/>
    </source>
</evidence>
<sequence length="353" mass="41060">MIDGIHFIASNIGERVLITSRAHSGSEGIKMDLNVHRFHDKERTFNYELMDPYSLINPANANKLFSCKIKPPYIIKSNNIIYANDELLFIKKLVKDNWISYLRNDLSDYNKISTPSVRSEIIDFIKEHDSGVKVPRISLFERREEEEETINTYEGHLIKWTLKCKSTSFTLEASQIKSEPSDKQTLNSYVRKCKQLKNDDLFMITGKCVFLWTFSPPKDISAHYIWGVGRDLLDIDLEEIFNNPLAERFLPHPDFNGIIKAVNNESDENITKLCNSLLKTYIEENFFLAYHGKILMENLLMLDQDWLIEKLCESCIKNCTYNDKNGCYLQNIWLLSIIAQFYSELTQKNPAIV</sequence>
<keyword evidence="2" id="KW-1185">Reference proteome</keyword>
<comment type="caution">
    <text evidence="1">The sequence shown here is derived from an EMBL/GenBank/DDBJ whole genome shotgun (WGS) entry which is preliminary data.</text>
</comment>
<evidence type="ECO:0000313" key="2">
    <source>
        <dbReference type="Proteomes" id="UP000789920"/>
    </source>
</evidence>
<accession>A0ACA9RYR0</accession>
<feature type="non-terminal residue" evidence="1">
    <location>
        <position position="353"/>
    </location>
</feature>
<organism evidence="1 2">
    <name type="scientific">Racocetra persica</name>
    <dbReference type="NCBI Taxonomy" id="160502"/>
    <lineage>
        <taxon>Eukaryota</taxon>
        <taxon>Fungi</taxon>
        <taxon>Fungi incertae sedis</taxon>
        <taxon>Mucoromycota</taxon>
        <taxon>Glomeromycotina</taxon>
        <taxon>Glomeromycetes</taxon>
        <taxon>Diversisporales</taxon>
        <taxon>Gigasporaceae</taxon>
        <taxon>Racocetra</taxon>
    </lineage>
</organism>
<name>A0ACA9RYR0_9GLOM</name>
<gene>
    <name evidence="1" type="ORF">RPERSI_LOCUS24163</name>
</gene>
<proteinExistence type="predicted"/>
<dbReference type="Proteomes" id="UP000789920">
    <property type="component" value="Unassembled WGS sequence"/>
</dbReference>